<proteinExistence type="predicted"/>
<sequence length="210" mass="22600">MPPTLPPGGGPRIGMRTQTRPEYREPVTPQTAQPQQTVSRVAHTAGLAPAELAAARALMDLAFEGDFSDEDWDHGLGGMHALVHDARGELLGHGSVVQRRVLHNGRSLRVGYVEGVAVRPDRQRQGIGGQVMTALEGIIERAYDLGALSPSAEGEGLYRAHGWVTWTGSVGTLGPDGVQHLPDEDPPMLRGADLDPAHPFLIDWRDGDVY</sequence>
<reference evidence="3" key="1">
    <citation type="journal article" date="2014" name="Int. J. Syst. Evol. Microbiol.">
        <title>Complete genome sequence of Corynebacterium casei LMG S-19264T (=DSM 44701T), isolated from a smear-ripened cheese.</title>
        <authorList>
            <consortium name="US DOE Joint Genome Institute (JGI-PGF)"/>
            <person name="Walter F."/>
            <person name="Albersmeier A."/>
            <person name="Kalinowski J."/>
            <person name="Ruckert C."/>
        </authorList>
    </citation>
    <scope>NUCLEOTIDE SEQUENCE</scope>
    <source>
        <strain evidence="3">JCM 4784</strain>
    </source>
</reference>
<dbReference type="GO" id="GO:0016747">
    <property type="term" value="F:acyltransferase activity, transferring groups other than amino-acyl groups"/>
    <property type="evidence" value="ECO:0007669"/>
    <property type="project" value="InterPro"/>
</dbReference>
<dbReference type="InterPro" id="IPR000182">
    <property type="entry name" value="GNAT_dom"/>
</dbReference>
<dbReference type="Gene3D" id="3.40.630.30">
    <property type="match status" value="1"/>
</dbReference>
<reference evidence="3" key="2">
    <citation type="submission" date="2020-09" db="EMBL/GenBank/DDBJ databases">
        <authorList>
            <person name="Sun Q."/>
            <person name="Ohkuma M."/>
        </authorList>
    </citation>
    <scope>NUCLEOTIDE SEQUENCE</scope>
    <source>
        <strain evidence="3">JCM 4784</strain>
    </source>
</reference>
<organism evidence="3 4">
    <name type="scientific">Streptomyces longispororuber</name>
    <dbReference type="NCBI Taxonomy" id="68230"/>
    <lineage>
        <taxon>Bacteria</taxon>
        <taxon>Bacillati</taxon>
        <taxon>Actinomycetota</taxon>
        <taxon>Actinomycetes</taxon>
        <taxon>Kitasatosporales</taxon>
        <taxon>Streptomycetaceae</taxon>
        <taxon>Streptomyces</taxon>
    </lineage>
</organism>
<dbReference type="Proteomes" id="UP000608024">
    <property type="component" value="Unassembled WGS sequence"/>
</dbReference>
<accession>A0A919AEP3</accession>
<feature type="region of interest" description="Disordered" evidence="1">
    <location>
        <begin position="1"/>
        <end position="34"/>
    </location>
</feature>
<dbReference type="PROSITE" id="PS51186">
    <property type="entry name" value="GNAT"/>
    <property type="match status" value="1"/>
</dbReference>
<name>A0A919AEP3_9ACTN</name>
<feature type="domain" description="N-acetyltransferase" evidence="2">
    <location>
        <begin position="42"/>
        <end position="193"/>
    </location>
</feature>
<evidence type="ECO:0000313" key="4">
    <source>
        <dbReference type="Proteomes" id="UP000608024"/>
    </source>
</evidence>
<comment type="caution">
    <text evidence="3">The sequence shown here is derived from an EMBL/GenBank/DDBJ whole genome shotgun (WGS) entry which is preliminary data.</text>
</comment>
<evidence type="ECO:0000259" key="2">
    <source>
        <dbReference type="PROSITE" id="PS51186"/>
    </source>
</evidence>
<dbReference type="CDD" id="cd04301">
    <property type="entry name" value="NAT_SF"/>
    <property type="match status" value="1"/>
</dbReference>
<evidence type="ECO:0000256" key="1">
    <source>
        <dbReference type="SAM" id="MobiDB-lite"/>
    </source>
</evidence>
<protein>
    <recommendedName>
        <fullName evidence="2">N-acetyltransferase domain-containing protein</fullName>
    </recommendedName>
</protein>
<evidence type="ECO:0000313" key="3">
    <source>
        <dbReference type="EMBL" id="GHF02187.1"/>
    </source>
</evidence>
<dbReference type="AlphaFoldDB" id="A0A919AEP3"/>
<dbReference type="EMBL" id="BNBT01000311">
    <property type="protein sequence ID" value="GHF02187.1"/>
    <property type="molecule type" value="Genomic_DNA"/>
</dbReference>
<dbReference type="InterPro" id="IPR016181">
    <property type="entry name" value="Acyl_CoA_acyltransferase"/>
</dbReference>
<keyword evidence="4" id="KW-1185">Reference proteome</keyword>
<gene>
    <name evidence="3" type="ORF">GCM10018785_75420</name>
</gene>
<dbReference type="Pfam" id="PF13527">
    <property type="entry name" value="Acetyltransf_9"/>
    <property type="match status" value="1"/>
</dbReference>
<dbReference type="SUPFAM" id="SSF55729">
    <property type="entry name" value="Acyl-CoA N-acyltransferases (Nat)"/>
    <property type="match status" value="1"/>
</dbReference>